<evidence type="ECO:0000256" key="5">
    <source>
        <dbReference type="ARBA" id="ARBA00023284"/>
    </source>
</evidence>
<keyword evidence="6" id="KW-1133">Transmembrane helix</keyword>
<name>A0AA87RIW4_9MICO</name>
<organism evidence="8 9">
    <name type="scientific">Agrococcus baldri</name>
    <dbReference type="NCBI Taxonomy" id="153730"/>
    <lineage>
        <taxon>Bacteria</taxon>
        <taxon>Bacillati</taxon>
        <taxon>Actinomycetota</taxon>
        <taxon>Actinomycetes</taxon>
        <taxon>Micrococcales</taxon>
        <taxon>Microbacteriaceae</taxon>
        <taxon>Agrococcus</taxon>
    </lineage>
</organism>
<evidence type="ECO:0000259" key="7">
    <source>
        <dbReference type="PROSITE" id="PS51352"/>
    </source>
</evidence>
<dbReference type="PANTHER" id="PTHR13887">
    <property type="entry name" value="GLUTATHIONE S-TRANSFERASE KAPPA"/>
    <property type="match status" value="1"/>
</dbReference>
<dbReference type="InterPro" id="IPR036249">
    <property type="entry name" value="Thioredoxin-like_sf"/>
</dbReference>
<keyword evidence="6" id="KW-0472">Membrane</keyword>
<dbReference type="Gene3D" id="3.40.30.10">
    <property type="entry name" value="Glutaredoxin"/>
    <property type="match status" value="1"/>
</dbReference>
<proteinExistence type="inferred from homology"/>
<evidence type="ECO:0000256" key="2">
    <source>
        <dbReference type="ARBA" id="ARBA00022729"/>
    </source>
</evidence>
<evidence type="ECO:0000256" key="3">
    <source>
        <dbReference type="ARBA" id="ARBA00023002"/>
    </source>
</evidence>
<gene>
    <name evidence="8" type="ORF">ABA31_25850</name>
</gene>
<evidence type="ECO:0000313" key="8">
    <source>
        <dbReference type="EMBL" id="GEK81234.1"/>
    </source>
</evidence>
<keyword evidence="9" id="KW-1185">Reference proteome</keyword>
<dbReference type="AlphaFoldDB" id="A0AA87RIW4"/>
<keyword evidence="6" id="KW-0812">Transmembrane</keyword>
<keyword evidence="5" id="KW-0676">Redox-active center</keyword>
<dbReference type="SUPFAM" id="SSF52833">
    <property type="entry name" value="Thioredoxin-like"/>
    <property type="match status" value="1"/>
</dbReference>
<dbReference type="InterPro" id="IPR012336">
    <property type="entry name" value="Thioredoxin-like_fold"/>
</dbReference>
<evidence type="ECO:0000313" key="9">
    <source>
        <dbReference type="Proteomes" id="UP000321749"/>
    </source>
</evidence>
<feature type="domain" description="Thioredoxin" evidence="7">
    <location>
        <begin position="59"/>
        <end position="245"/>
    </location>
</feature>
<keyword evidence="2" id="KW-0732">Signal</keyword>
<keyword evidence="3" id="KW-0560">Oxidoreductase</keyword>
<evidence type="ECO:0000256" key="6">
    <source>
        <dbReference type="SAM" id="Phobius"/>
    </source>
</evidence>
<comment type="similarity">
    <text evidence="1">Belongs to the thioredoxin family. DsbA subfamily.</text>
</comment>
<dbReference type="GO" id="GO:0016491">
    <property type="term" value="F:oxidoreductase activity"/>
    <property type="evidence" value="ECO:0007669"/>
    <property type="project" value="UniProtKB-KW"/>
</dbReference>
<sequence>MEGGRASGKHESTGSVRSVRTRPVVTVLILAAAVAVLVIALLLTVRPWESSDPSLTSDESTDSAVSPTALPPLVDESTLILDDAGPDAPVVVEFLDFECEVCGAVYPVMEELRGEYDGEVTFAVRYFPLPGHFNSGNAAVAVETAAQQGAFEAMYQRMFETQSEWGEGRESEADRFRGYAQELGLDMAVYDAGVADPATLARVEQDFQAGVALGVDRTPTIFVDGERLELSQESDIETAIQAALAE</sequence>
<dbReference type="Pfam" id="PF13462">
    <property type="entry name" value="Thioredoxin_4"/>
    <property type="match status" value="1"/>
</dbReference>
<keyword evidence="4" id="KW-1015">Disulfide bond</keyword>
<evidence type="ECO:0000256" key="1">
    <source>
        <dbReference type="ARBA" id="ARBA00005791"/>
    </source>
</evidence>
<evidence type="ECO:0000256" key="4">
    <source>
        <dbReference type="ARBA" id="ARBA00023157"/>
    </source>
</evidence>
<dbReference type="PROSITE" id="PS51352">
    <property type="entry name" value="THIOREDOXIN_2"/>
    <property type="match status" value="1"/>
</dbReference>
<dbReference type="InterPro" id="IPR013766">
    <property type="entry name" value="Thioredoxin_domain"/>
</dbReference>
<dbReference type="Proteomes" id="UP000321749">
    <property type="component" value="Unassembled WGS sequence"/>
</dbReference>
<dbReference type="PANTHER" id="PTHR13887:SF14">
    <property type="entry name" value="DISULFIDE BOND FORMATION PROTEIN D"/>
    <property type="match status" value="1"/>
</dbReference>
<accession>A0AA87RIW4</accession>
<feature type="transmembrane region" description="Helical" evidence="6">
    <location>
        <begin position="24"/>
        <end position="45"/>
    </location>
</feature>
<reference evidence="8 9" key="1">
    <citation type="submission" date="2019-07" db="EMBL/GenBank/DDBJ databases">
        <title>Whole genome shotgun sequence of Agrococcus baldri NBRC 103055.</title>
        <authorList>
            <person name="Hosoyama A."/>
            <person name="Uohara A."/>
            <person name="Ohji S."/>
            <person name="Ichikawa N."/>
        </authorList>
    </citation>
    <scope>NUCLEOTIDE SEQUENCE [LARGE SCALE GENOMIC DNA]</scope>
    <source>
        <strain evidence="8 9">NBRC 103055</strain>
    </source>
</reference>
<dbReference type="EMBL" id="BJUU01000022">
    <property type="protein sequence ID" value="GEK81234.1"/>
    <property type="molecule type" value="Genomic_DNA"/>
</dbReference>
<comment type="caution">
    <text evidence="8">The sequence shown here is derived from an EMBL/GenBank/DDBJ whole genome shotgun (WGS) entry which is preliminary data.</text>
</comment>
<protein>
    <recommendedName>
        <fullName evidence="7">Thioredoxin domain-containing protein</fullName>
    </recommendedName>
</protein>